<name>A0A9Q0UY71_9ROSI</name>
<evidence type="ECO:0000313" key="5">
    <source>
        <dbReference type="Proteomes" id="UP001151752"/>
    </source>
</evidence>
<dbReference type="GO" id="GO:0006952">
    <property type="term" value="P:defense response"/>
    <property type="evidence" value="ECO:0007669"/>
    <property type="project" value="InterPro"/>
</dbReference>
<keyword evidence="5" id="KW-1185">Reference proteome</keyword>
<evidence type="ECO:0000256" key="2">
    <source>
        <dbReference type="SAM" id="MobiDB-lite"/>
    </source>
</evidence>
<dbReference type="SUPFAM" id="SSF55961">
    <property type="entry name" value="Bet v1-like"/>
    <property type="match status" value="1"/>
</dbReference>
<dbReference type="Pfam" id="PF00407">
    <property type="entry name" value="Bet_v_1"/>
    <property type="match status" value="1"/>
</dbReference>
<dbReference type="Gene3D" id="3.30.530.20">
    <property type="match status" value="1"/>
</dbReference>
<dbReference type="PANTHER" id="PTHR31338">
    <property type="entry name" value="POLYKETIDE CYCLASE/DEHYDRASE AND LIPID TRANSPORT SUPERFAMILY PROTEIN"/>
    <property type="match status" value="1"/>
</dbReference>
<feature type="region of interest" description="Disordered" evidence="2">
    <location>
        <begin position="66"/>
        <end position="85"/>
    </location>
</feature>
<reference evidence="4" key="1">
    <citation type="submission" date="2022-11" db="EMBL/GenBank/DDBJ databases">
        <authorList>
            <person name="Hyden B.L."/>
            <person name="Feng K."/>
            <person name="Yates T."/>
            <person name="Jawdy S."/>
            <person name="Smart L.B."/>
            <person name="Muchero W."/>
        </authorList>
    </citation>
    <scope>NUCLEOTIDE SEQUENCE</scope>
    <source>
        <tissue evidence="4">Shoot tip</tissue>
    </source>
</reference>
<feature type="compositionally biased region" description="Gly residues" evidence="2">
    <location>
        <begin position="40"/>
        <end position="50"/>
    </location>
</feature>
<evidence type="ECO:0000313" key="4">
    <source>
        <dbReference type="EMBL" id="KAJ6738232.1"/>
    </source>
</evidence>
<dbReference type="EMBL" id="JAPFFM010000010">
    <property type="protein sequence ID" value="KAJ6738232.1"/>
    <property type="molecule type" value="Genomic_DNA"/>
</dbReference>
<organism evidence="4 5">
    <name type="scientific">Salix koriyanagi</name>
    <dbReference type="NCBI Taxonomy" id="2511006"/>
    <lineage>
        <taxon>Eukaryota</taxon>
        <taxon>Viridiplantae</taxon>
        <taxon>Streptophyta</taxon>
        <taxon>Embryophyta</taxon>
        <taxon>Tracheophyta</taxon>
        <taxon>Spermatophyta</taxon>
        <taxon>Magnoliopsida</taxon>
        <taxon>eudicotyledons</taxon>
        <taxon>Gunneridae</taxon>
        <taxon>Pentapetalae</taxon>
        <taxon>rosids</taxon>
        <taxon>fabids</taxon>
        <taxon>Malpighiales</taxon>
        <taxon>Salicaceae</taxon>
        <taxon>Saliceae</taxon>
        <taxon>Salix</taxon>
    </lineage>
</organism>
<dbReference type="InterPro" id="IPR023393">
    <property type="entry name" value="START-like_dom_sf"/>
</dbReference>
<protein>
    <submittedName>
        <fullName evidence="4">POLYKETIDE CYCLASE/DEHYDRASE AND LIPID TRANSPORT SUPERFAMILY PROTEIN</fullName>
    </submittedName>
</protein>
<proteinExistence type="inferred from homology"/>
<sequence length="254" mass="28434">MRVNPRELNPYFKDNGSGYPDDGVEKKVGGDQLPPTSLIGDGGASGSGSISGGCPIDLALIGMQKKKKKQKERITKEQDAMTDGNRGREIEKPMVRRKNPSEPLSTRKEVQTPIRSNHVVFYEFFIGGSKLLPAVSPRNVKKIELVYPTTSWETKVGSLKRVQFDEGGLEYFKDEAVEVDHEAKKVTYRVLEGTMMQHYHSFKATLEVTSGTAKWTVEFVKKSPSSPDPDHYLHLLDSVDQDVDRYHLSPPPTK</sequence>
<comment type="caution">
    <text evidence="4">The sequence shown here is derived from an EMBL/GenBank/DDBJ whole genome shotgun (WGS) entry which is preliminary data.</text>
</comment>
<dbReference type="SMART" id="SM01037">
    <property type="entry name" value="Bet_v_1"/>
    <property type="match status" value="1"/>
</dbReference>
<feature type="domain" description="Bet v I/Major latex protein" evidence="3">
    <location>
        <begin position="103"/>
        <end position="250"/>
    </location>
</feature>
<dbReference type="InterPro" id="IPR052006">
    <property type="entry name" value="MLP-like"/>
</dbReference>
<feature type="region of interest" description="Disordered" evidence="2">
    <location>
        <begin position="1"/>
        <end position="50"/>
    </location>
</feature>
<evidence type="ECO:0000256" key="1">
    <source>
        <dbReference type="ARBA" id="ARBA00038242"/>
    </source>
</evidence>
<comment type="similarity">
    <text evidence="1">Belongs to the MLP family.</text>
</comment>
<accession>A0A9Q0UY71</accession>
<dbReference type="AlphaFoldDB" id="A0A9Q0UY71"/>
<dbReference type="InterPro" id="IPR000916">
    <property type="entry name" value="Bet_v_I/MLP"/>
</dbReference>
<evidence type="ECO:0000259" key="3">
    <source>
        <dbReference type="SMART" id="SM01037"/>
    </source>
</evidence>
<dbReference type="Proteomes" id="UP001151752">
    <property type="component" value="Chromosome 4"/>
</dbReference>
<feature type="compositionally biased region" description="Basic and acidic residues" evidence="2">
    <location>
        <begin position="72"/>
        <end position="85"/>
    </location>
</feature>
<dbReference type="PANTHER" id="PTHR31338:SF16">
    <property type="entry name" value="POLYKETIDE CYCLASE_DEHYDRASE AND LIPID TRANSPORT SUPERFAMILY PROTEIN"/>
    <property type="match status" value="1"/>
</dbReference>
<reference evidence="4" key="2">
    <citation type="journal article" date="2023" name="Int. J. Mol. Sci.">
        <title>De Novo Assembly and Annotation of 11 Diverse Shrub Willow (Salix) Genomes Reveals Novel Gene Organization in Sex-Linked Regions.</title>
        <authorList>
            <person name="Hyden B."/>
            <person name="Feng K."/>
            <person name="Yates T.B."/>
            <person name="Jawdy S."/>
            <person name="Cereghino C."/>
            <person name="Smart L.B."/>
            <person name="Muchero W."/>
        </authorList>
    </citation>
    <scope>NUCLEOTIDE SEQUENCE</scope>
    <source>
        <tissue evidence="4">Shoot tip</tissue>
    </source>
</reference>
<gene>
    <name evidence="4" type="ORF">OIU74_003229</name>
</gene>